<dbReference type="Gene3D" id="2.40.10.10">
    <property type="entry name" value="Trypsin-like serine proteases"/>
    <property type="match status" value="1"/>
</dbReference>
<name>A0A5B7JM86_PORTR</name>
<evidence type="ECO:0000256" key="6">
    <source>
        <dbReference type="ARBA" id="ARBA00023157"/>
    </source>
</evidence>
<dbReference type="PROSITE" id="PS50240">
    <property type="entry name" value="TRYPSIN_DOM"/>
    <property type="match status" value="1"/>
</dbReference>
<evidence type="ECO:0000256" key="5">
    <source>
        <dbReference type="ARBA" id="ARBA00022825"/>
    </source>
</evidence>
<comment type="caution">
    <text evidence="8">The sequence shown here is derived from an EMBL/GenBank/DDBJ whole genome shotgun (WGS) entry which is preliminary data.</text>
</comment>
<dbReference type="InterPro" id="IPR009003">
    <property type="entry name" value="Peptidase_S1_PA"/>
</dbReference>
<dbReference type="GO" id="GO:0004252">
    <property type="term" value="F:serine-type endopeptidase activity"/>
    <property type="evidence" value="ECO:0007669"/>
    <property type="project" value="InterPro"/>
</dbReference>
<evidence type="ECO:0000256" key="3">
    <source>
        <dbReference type="ARBA" id="ARBA00022670"/>
    </source>
</evidence>
<sequence length="123" mass="14333">MKFALPEKKQKETDVILQYTKQEQPPRTGLMSCHCSLIEKVIDCAGQFPWLVTLELNNTQRSWHKCDGVLLTKQWVLTAAHCVDNEKPEYLQVVSGEHRRDLNEGTEQKHKVNNILKYPQFIQ</sequence>
<dbReference type="SUPFAM" id="SSF50494">
    <property type="entry name" value="Trypsin-like serine proteases"/>
    <property type="match status" value="1"/>
</dbReference>
<organism evidence="8 9">
    <name type="scientific">Portunus trituberculatus</name>
    <name type="common">Swimming crab</name>
    <name type="synonym">Neptunus trituberculatus</name>
    <dbReference type="NCBI Taxonomy" id="210409"/>
    <lineage>
        <taxon>Eukaryota</taxon>
        <taxon>Metazoa</taxon>
        <taxon>Ecdysozoa</taxon>
        <taxon>Arthropoda</taxon>
        <taxon>Crustacea</taxon>
        <taxon>Multicrustacea</taxon>
        <taxon>Malacostraca</taxon>
        <taxon>Eumalacostraca</taxon>
        <taxon>Eucarida</taxon>
        <taxon>Decapoda</taxon>
        <taxon>Pleocyemata</taxon>
        <taxon>Brachyura</taxon>
        <taxon>Eubrachyura</taxon>
        <taxon>Portunoidea</taxon>
        <taxon>Portunidae</taxon>
        <taxon>Portuninae</taxon>
        <taxon>Portunus</taxon>
    </lineage>
</organism>
<dbReference type="InterPro" id="IPR050127">
    <property type="entry name" value="Serine_Proteases_S1"/>
</dbReference>
<dbReference type="Pfam" id="PF00089">
    <property type="entry name" value="Trypsin"/>
    <property type="match status" value="1"/>
</dbReference>
<keyword evidence="4" id="KW-0378">Hydrolase</keyword>
<dbReference type="InterPro" id="IPR018114">
    <property type="entry name" value="TRYPSIN_HIS"/>
</dbReference>
<gene>
    <name evidence="8" type="primary">ELA1_0</name>
    <name evidence="8" type="ORF">E2C01_090616</name>
</gene>
<reference evidence="8 9" key="1">
    <citation type="submission" date="2019-05" db="EMBL/GenBank/DDBJ databases">
        <title>Another draft genome of Portunus trituberculatus and its Hox gene families provides insights of decapod evolution.</title>
        <authorList>
            <person name="Jeong J.-H."/>
            <person name="Song I."/>
            <person name="Kim S."/>
            <person name="Choi T."/>
            <person name="Kim D."/>
            <person name="Ryu S."/>
            <person name="Kim W."/>
        </authorList>
    </citation>
    <scope>NUCLEOTIDE SEQUENCE [LARGE SCALE GENOMIC DNA]</scope>
    <source>
        <tissue evidence="8">Muscle</tissue>
    </source>
</reference>
<evidence type="ECO:0000256" key="1">
    <source>
        <dbReference type="ARBA" id="ARBA00004613"/>
    </source>
</evidence>
<accession>A0A5B7JM86</accession>
<dbReference type="OrthoDB" id="10061449at2759"/>
<dbReference type="PANTHER" id="PTHR24264:SF65">
    <property type="entry name" value="SRCR DOMAIN-CONTAINING PROTEIN"/>
    <property type="match status" value="1"/>
</dbReference>
<keyword evidence="3" id="KW-0645">Protease</keyword>
<dbReference type="FunFam" id="2.40.10.10:FF:000068">
    <property type="entry name" value="transmembrane protease serine 2"/>
    <property type="match status" value="1"/>
</dbReference>
<dbReference type="GO" id="GO:0006508">
    <property type="term" value="P:proteolysis"/>
    <property type="evidence" value="ECO:0007669"/>
    <property type="project" value="UniProtKB-KW"/>
</dbReference>
<comment type="subcellular location">
    <subcellularLocation>
        <location evidence="1">Secreted</location>
    </subcellularLocation>
</comment>
<evidence type="ECO:0000259" key="7">
    <source>
        <dbReference type="PROSITE" id="PS50240"/>
    </source>
</evidence>
<dbReference type="InterPro" id="IPR043504">
    <property type="entry name" value="Peptidase_S1_PA_chymotrypsin"/>
</dbReference>
<dbReference type="InterPro" id="IPR001254">
    <property type="entry name" value="Trypsin_dom"/>
</dbReference>
<dbReference type="Proteomes" id="UP000324222">
    <property type="component" value="Unassembled WGS sequence"/>
</dbReference>
<dbReference type="PANTHER" id="PTHR24264">
    <property type="entry name" value="TRYPSIN-RELATED"/>
    <property type="match status" value="1"/>
</dbReference>
<keyword evidence="9" id="KW-1185">Reference proteome</keyword>
<keyword evidence="2" id="KW-0964">Secreted</keyword>
<dbReference type="AlphaFoldDB" id="A0A5B7JM86"/>
<dbReference type="EMBL" id="VSRR010102123">
    <property type="protein sequence ID" value="MPC95406.1"/>
    <property type="molecule type" value="Genomic_DNA"/>
</dbReference>
<dbReference type="PROSITE" id="PS00134">
    <property type="entry name" value="TRYPSIN_HIS"/>
    <property type="match status" value="1"/>
</dbReference>
<keyword evidence="5" id="KW-0720">Serine protease</keyword>
<evidence type="ECO:0000313" key="9">
    <source>
        <dbReference type="Proteomes" id="UP000324222"/>
    </source>
</evidence>
<evidence type="ECO:0000256" key="4">
    <source>
        <dbReference type="ARBA" id="ARBA00022801"/>
    </source>
</evidence>
<proteinExistence type="predicted"/>
<feature type="domain" description="Peptidase S1" evidence="7">
    <location>
        <begin position="37"/>
        <end position="123"/>
    </location>
</feature>
<evidence type="ECO:0000256" key="2">
    <source>
        <dbReference type="ARBA" id="ARBA00022525"/>
    </source>
</evidence>
<dbReference type="GO" id="GO:0005615">
    <property type="term" value="C:extracellular space"/>
    <property type="evidence" value="ECO:0007669"/>
    <property type="project" value="TreeGrafter"/>
</dbReference>
<keyword evidence="6" id="KW-1015">Disulfide bond</keyword>
<evidence type="ECO:0000313" key="8">
    <source>
        <dbReference type="EMBL" id="MPC95406.1"/>
    </source>
</evidence>
<protein>
    <submittedName>
        <fullName evidence="8">Elastase-1</fullName>
    </submittedName>
</protein>